<evidence type="ECO:0008006" key="4">
    <source>
        <dbReference type="Google" id="ProtNLM"/>
    </source>
</evidence>
<evidence type="ECO:0000256" key="1">
    <source>
        <dbReference type="SAM" id="MobiDB-lite"/>
    </source>
</evidence>
<dbReference type="AlphaFoldDB" id="A0A4S8KMP9"/>
<protein>
    <recommendedName>
        <fullName evidence="4">Aspartic peptidase DDI1-type domain-containing protein</fullName>
    </recommendedName>
</protein>
<dbReference type="Pfam" id="PF08284">
    <property type="entry name" value="RVP_2"/>
    <property type="match status" value="1"/>
</dbReference>
<dbReference type="CDD" id="cd00303">
    <property type="entry name" value="retropepsin_like"/>
    <property type="match status" value="1"/>
</dbReference>
<gene>
    <name evidence="2" type="ORF">K435DRAFT_704004</name>
</gene>
<dbReference type="SUPFAM" id="SSF50630">
    <property type="entry name" value="Acid proteases"/>
    <property type="match status" value="1"/>
</dbReference>
<evidence type="ECO:0000313" key="3">
    <source>
        <dbReference type="Proteomes" id="UP000297245"/>
    </source>
</evidence>
<dbReference type="OrthoDB" id="1750432at2759"/>
<dbReference type="EMBL" id="ML180707">
    <property type="protein sequence ID" value="THU76793.1"/>
    <property type="molecule type" value="Genomic_DNA"/>
</dbReference>
<organism evidence="2 3">
    <name type="scientific">Dendrothele bispora (strain CBS 962.96)</name>
    <dbReference type="NCBI Taxonomy" id="1314807"/>
    <lineage>
        <taxon>Eukaryota</taxon>
        <taxon>Fungi</taxon>
        <taxon>Dikarya</taxon>
        <taxon>Basidiomycota</taxon>
        <taxon>Agaricomycotina</taxon>
        <taxon>Agaricomycetes</taxon>
        <taxon>Agaricomycetidae</taxon>
        <taxon>Agaricales</taxon>
        <taxon>Agaricales incertae sedis</taxon>
        <taxon>Dendrothele</taxon>
    </lineage>
</organism>
<reference evidence="2 3" key="1">
    <citation type="journal article" date="2019" name="Nat. Ecol. Evol.">
        <title>Megaphylogeny resolves global patterns of mushroom evolution.</title>
        <authorList>
            <person name="Varga T."/>
            <person name="Krizsan K."/>
            <person name="Foldi C."/>
            <person name="Dima B."/>
            <person name="Sanchez-Garcia M."/>
            <person name="Sanchez-Ramirez S."/>
            <person name="Szollosi G.J."/>
            <person name="Szarkandi J.G."/>
            <person name="Papp V."/>
            <person name="Albert L."/>
            <person name="Andreopoulos W."/>
            <person name="Angelini C."/>
            <person name="Antonin V."/>
            <person name="Barry K.W."/>
            <person name="Bougher N.L."/>
            <person name="Buchanan P."/>
            <person name="Buyck B."/>
            <person name="Bense V."/>
            <person name="Catcheside P."/>
            <person name="Chovatia M."/>
            <person name="Cooper J."/>
            <person name="Damon W."/>
            <person name="Desjardin D."/>
            <person name="Finy P."/>
            <person name="Geml J."/>
            <person name="Haridas S."/>
            <person name="Hughes K."/>
            <person name="Justo A."/>
            <person name="Karasinski D."/>
            <person name="Kautmanova I."/>
            <person name="Kiss B."/>
            <person name="Kocsube S."/>
            <person name="Kotiranta H."/>
            <person name="LaButti K.M."/>
            <person name="Lechner B.E."/>
            <person name="Liimatainen K."/>
            <person name="Lipzen A."/>
            <person name="Lukacs Z."/>
            <person name="Mihaltcheva S."/>
            <person name="Morgado L.N."/>
            <person name="Niskanen T."/>
            <person name="Noordeloos M.E."/>
            <person name="Ohm R.A."/>
            <person name="Ortiz-Santana B."/>
            <person name="Ovrebo C."/>
            <person name="Racz N."/>
            <person name="Riley R."/>
            <person name="Savchenko A."/>
            <person name="Shiryaev A."/>
            <person name="Soop K."/>
            <person name="Spirin V."/>
            <person name="Szebenyi C."/>
            <person name="Tomsovsky M."/>
            <person name="Tulloss R.E."/>
            <person name="Uehling J."/>
            <person name="Grigoriev I.V."/>
            <person name="Vagvolgyi C."/>
            <person name="Papp T."/>
            <person name="Martin F.M."/>
            <person name="Miettinen O."/>
            <person name="Hibbett D.S."/>
            <person name="Nagy L.G."/>
        </authorList>
    </citation>
    <scope>NUCLEOTIDE SEQUENCE [LARGE SCALE GENOMIC DNA]</scope>
    <source>
        <strain evidence="2 3">CBS 962.96</strain>
    </source>
</reference>
<sequence>MSNATNVSAKPKRRRASAKSADDYVENLERSSMSVKDPNRKVPRPIIVDVKINGCVTRALVDSGSTTDFISTRLVDQLKLQKNLLEKALPVQMTVQGSTSKVFYNCRVPFQYQEIDGKRTFDVANIGSQSYDVILGTPFMYQHQVVIGLNPTRTYIGSVAPLPMIGDDVAELLSAAAETVEKNLEHIRQQMLALISDLSRPESEIDLPPFRAINHRIPIIDKNKKYPYRPSKCPEALRPLWNEKRNSYL</sequence>
<dbReference type="Gene3D" id="2.40.70.10">
    <property type="entry name" value="Acid Proteases"/>
    <property type="match status" value="1"/>
</dbReference>
<proteinExistence type="predicted"/>
<feature type="non-terminal residue" evidence="2">
    <location>
        <position position="249"/>
    </location>
</feature>
<name>A0A4S8KMP9_DENBC</name>
<keyword evidence="3" id="KW-1185">Reference proteome</keyword>
<dbReference type="InterPro" id="IPR021109">
    <property type="entry name" value="Peptidase_aspartic_dom_sf"/>
</dbReference>
<accession>A0A4S8KMP9</accession>
<feature type="region of interest" description="Disordered" evidence="1">
    <location>
        <begin position="1"/>
        <end position="24"/>
    </location>
</feature>
<dbReference type="Proteomes" id="UP000297245">
    <property type="component" value="Unassembled WGS sequence"/>
</dbReference>
<evidence type="ECO:0000313" key="2">
    <source>
        <dbReference type="EMBL" id="THU76793.1"/>
    </source>
</evidence>